<feature type="chain" id="PRO_5035956970" description="Integrin alpha-2 domain-containing protein" evidence="13">
    <location>
        <begin position="18"/>
        <end position="994"/>
    </location>
</feature>
<dbReference type="Proteomes" id="UP000663868">
    <property type="component" value="Unassembled WGS sequence"/>
</dbReference>
<dbReference type="PROSITE" id="PS51470">
    <property type="entry name" value="FG_GAP"/>
    <property type="match status" value="3"/>
</dbReference>
<dbReference type="Pfam" id="PF20805">
    <property type="entry name" value="Integrin_A_Ig_2"/>
    <property type="match status" value="1"/>
</dbReference>
<feature type="repeat" description="FG-GAP" evidence="12">
    <location>
        <begin position="27"/>
        <end position="84"/>
    </location>
</feature>
<dbReference type="InterPro" id="IPR032695">
    <property type="entry name" value="Integrin_dom_sf"/>
</dbReference>
<dbReference type="EMBL" id="CAJNOE010000014">
    <property type="protein sequence ID" value="CAF0729771.1"/>
    <property type="molecule type" value="Genomic_DNA"/>
</dbReference>
<dbReference type="PANTHER" id="PTHR23220">
    <property type="entry name" value="INTEGRIN ALPHA"/>
    <property type="match status" value="1"/>
</dbReference>
<feature type="repeat" description="FG-GAP" evidence="12">
    <location>
        <begin position="365"/>
        <end position="423"/>
    </location>
</feature>
<evidence type="ECO:0000259" key="15">
    <source>
        <dbReference type="Pfam" id="PF20805"/>
    </source>
</evidence>
<dbReference type="InterPro" id="IPR013517">
    <property type="entry name" value="FG-GAP"/>
</dbReference>
<dbReference type="InterPro" id="IPR048286">
    <property type="entry name" value="Integrin_alpha_Ig-like_3"/>
</dbReference>
<dbReference type="Pfam" id="PF20806">
    <property type="entry name" value="Integrin_A_Ig_3"/>
    <property type="match status" value="1"/>
</dbReference>
<evidence type="ECO:0000256" key="13">
    <source>
        <dbReference type="RuleBase" id="RU003762"/>
    </source>
</evidence>
<sequence length="994" mass="112089">MLLFILSFLSFISSLYSFNYQTVEHWRYLKQDKLTHKASYFGYSLAVHRSSLLVGAPRDHSPHDIIARRGAIWTCEFHSDDHCQRIPFRRDGEANVRVGTSFDNKTDQWLGASLAANDGNIIAGAPFLKHRINDGHSLEYEIPGGALIGKYGTSLSMTDSTQIFSPSFLNWHSRNYNQEGYGEFGFQVALSKKPERIIITAPGSFYFRGGIHSIPILEKNWIDSRHPFTSPHYQWRDAGWLRYPSNYSSNEYDDWCYRGYALALGNFNNDKNQELVVSVPKLHNYRGAVEIMNSNLDERSIRTLNGTQIGEYFGASLCVIDINNDGLDDLLVGAPLYTVKKDGRIIPDAGRVVIFHQTPEHKLIQKQTIEGTREGGRLGHALTNLGDIDKDGYNDVAISIPFGNKNSSNTVHIYRGSKDGLILTPTQILQQVSLKGFGWALQGQFDYDNNGFLDLAISSIHSETVAIVLSRPVLRLQTKLDHSSPTIPLNCTLRSEDACFVLSICIYVNDNNYKFSKRDSLTYEIQLDKDKNQPDKRLLFRESYKPFKKRQLRLVNHVCHDYSLYMKDDVSDKLKPIHIFVEYTLSSKSNPNIVPPILDPANSSFNYNIPIQKDCGSDDICVSNLTISTTKWPDIYKVGLTKKILLGISVMNTGENAYDTKCFIQLPVGVEYVSANSSSIINLYCNLMKQSDRIVVCQLGNPLLANTNISLQIHSAVNNYSAIQADPLIFFINVTSDNPDSKILSTEIVLPIFSIPELDLIAVAKPEQIAPDTSDNVIVRYTSSSSKPNDLEIVHTYTLHNKGPSDAKLTEVKLMWPMLPLTGFNEQTPLLYGISTPNIIRVSDPKANKDICRIYRSSSYKVPEIESPRNNQQPSFFEKFRPPLTNTLLLQESSTIDLPQESLVPLFCHGPLCKTYICSIETLPIGHSVLIQLKATLRYSYFQSKFDRSKPFIIASNASAQVRELPFNFSRTKFQQQPIIQSKVFVVISVTIII</sequence>
<dbReference type="PANTHER" id="PTHR23220:SF133">
    <property type="entry name" value="INTEGRIN ALPHA-PS2"/>
    <property type="match status" value="1"/>
</dbReference>
<dbReference type="Gene3D" id="2.60.40.1510">
    <property type="entry name" value="ntegrin, alpha v. Chain A, domain 3"/>
    <property type="match status" value="1"/>
</dbReference>
<dbReference type="GO" id="GO:0005178">
    <property type="term" value="F:integrin binding"/>
    <property type="evidence" value="ECO:0007669"/>
    <property type="project" value="TreeGrafter"/>
</dbReference>
<keyword evidence="7" id="KW-1133">Transmembrane helix</keyword>
<evidence type="ECO:0000256" key="3">
    <source>
        <dbReference type="ARBA" id="ARBA00022692"/>
    </source>
</evidence>
<feature type="repeat" description="FG-GAP" evidence="12">
    <location>
        <begin position="299"/>
        <end position="364"/>
    </location>
</feature>
<dbReference type="Gene3D" id="2.60.40.1460">
    <property type="entry name" value="Integrin domains. Chain A, domain 2"/>
    <property type="match status" value="1"/>
</dbReference>
<dbReference type="InterPro" id="IPR013519">
    <property type="entry name" value="Int_alpha_beta-p"/>
</dbReference>
<dbReference type="SMART" id="SM00191">
    <property type="entry name" value="Int_alpha"/>
    <property type="match status" value="5"/>
</dbReference>
<evidence type="ECO:0000259" key="16">
    <source>
        <dbReference type="Pfam" id="PF20806"/>
    </source>
</evidence>
<dbReference type="Pfam" id="PF01839">
    <property type="entry name" value="FG-GAP"/>
    <property type="match status" value="2"/>
</dbReference>
<evidence type="ECO:0000256" key="5">
    <source>
        <dbReference type="ARBA" id="ARBA00022737"/>
    </source>
</evidence>
<comment type="subcellular location">
    <subcellularLocation>
        <location evidence="1 13">Membrane</location>
        <topology evidence="1 13">Single-pass type I membrane protein</topology>
    </subcellularLocation>
</comment>
<proteinExistence type="inferred from homology"/>
<reference evidence="17" key="1">
    <citation type="submission" date="2021-02" db="EMBL/GenBank/DDBJ databases">
        <authorList>
            <person name="Nowell W R."/>
        </authorList>
    </citation>
    <scope>NUCLEOTIDE SEQUENCE</scope>
</reference>
<accession>A0A813MTK5</accession>
<evidence type="ECO:0000256" key="2">
    <source>
        <dbReference type="ARBA" id="ARBA00008054"/>
    </source>
</evidence>
<evidence type="ECO:0000256" key="12">
    <source>
        <dbReference type="PROSITE-ProRule" id="PRU00803"/>
    </source>
</evidence>
<dbReference type="Gene3D" id="2.60.40.1530">
    <property type="entry name" value="ntegrin, alpha v. Chain A, domain 4"/>
    <property type="match status" value="1"/>
</dbReference>
<dbReference type="SUPFAM" id="SSF69179">
    <property type="entry name" value="Integrin domains"/>
    <property type="match status" value="3"/>
</dbReference>
<evidence type="ECO:0000313" key="19">
    <source>
        <dbReference type="Proteomes" id="UP000663860"/>
    </source>
</evidence>
<evidence type="ECO:0000256" key="9">
    <source>
        <dbReference type="ARBA" id="ARBA00023136"/>
    </source>
</evidence>
<dbReference type="SUPFAM" id="SSF69318">
    <property type="entry name" value="Integrin alpha N-terminal domain"/>
    <property type="match status" value="1"/>
</dbReference>
<comment type="similarity">
    <text evidence="2 13">Belongs to the integrin alpha chain family.</text>
</comment>
<dbReference type="Gene3D" id="2.130.10.130">
    <property type="entry name" value="Integrin alpha, N-terminal"/>
    <property type="match status" value="1"/>
</dbReference>
<evidence type="ECO:0000313" key="17">
    <source>
        <dbReference type="EMBL" id="CAF0729771.1"/>
    </source>
</evidence>
<evidence type="ECO:0000259" key="14">
    <source>
        <dbReference type="Pfam" id="PF08441"/>
    </source>
</evidence>
<dbReference type="GO" id="GO:0007160">
    <property type="term" value="P:cell-matrix adhesion"/>
    <property type="evidence" value="ECO:0007669"/>
    <property type="project" value="TreeGrafter"/>
</dbReference>
<gene>
    <name evidence="17" type="ORF">IZO911_LOCUS2755</name>
    <name evidence="18" type="ORF">KXQ929_LOCUS8445</name>
</gene>
<keyword evidence="5" id="KW-0677">Repeat</keyword>
<dbReference type="InterPro" id="IPR048285">
    <property type="entry name" value="Integrin_alpha_Ig-like_2"/>
</dbReference>
<dbReference type="GO" id="GO:0098609">
    <property type="term" value="P:cell-cell adhesion"/>
    <property type="evidence" value="ECO:0007669"/>
    <property type="project" value="TreeGrafter"/>
</dbReference>
<dbReference type="GO" id="GO:0033627">
    <property type="term" value="P:cell adhesion mediated by integrin"/>
    <property type="evidence" value="ECO:0007669"/>
    <property type="project" value="TreeGrafter"/>
</dbReference>
<evidence type="ECO:0008006" key="20">
    <source>
        <dbReference type="Google" id="ProtNLM"/>
    </source>
</evidence>
<dbReference type="InterPro" id="IPR000413">
    <property type="entry name" value="Integrin_alpha"/>
</dbReference>
<evidence type="ECO:0000256" key="1">
    <source>
        <dbReference type="ARBA" id="ARBA00004479"/>
    </source>
</evidence>
<feature type="domain" description="Integrin alpha first immunoglubulin-like" evidence="14">
    <location>
        <begin position="470"/>
        <end position="614"/>
    </location>
</feature>
<comment type="caution">
    <text evidence="17">The sequence shown here is derived from an EMBL/GenBank/DDBJ whole genome shotgun (WGS) entry which is preliminary data.</text>
</comment>
<keyword evidence="11" id="KW-0325">Glycoprotein</keyword>
<organism evidence="17 19">
    <name type="scientific">Adineta steineri</name>
    <dbReference type="NCBI Taxonomy" id="433720"/>
    <lineage>
        <taxon>Eukaryota</taxon>
        <taxon>Metazoa</taxon>
        <taxon>Spiralia</taxon>
        <taxon>Gnathifera</taxon>
        <taxon>Rotifera</taxon>
        <taxon>Eurotatoria</taxon>
        <taxon>Bdelloidea</taxon>
        <taxon>Adinetida</taxon>
        <taxon>Adinetidae</taxon>
        <taxon>Adineta</taxon>
    </lineage>
</organism>
<feature type="domain" description="Integrin alpha third immunoglobulin-like" evidence="16">
    <location>
        <begin position="789"/>
        <end position="974"/>
    </location>
</feature>
<evidence type="ECO:0000256" key="8">
    <source>
        <dbReference type="ARBA" id="ARBA00023037"/>
    </source>
</evidence>
<evidence type="ECO:0000256" key="11">
    <source>
        <dbReference type="ARBA" id="ARBA00023180"/>
    </source>
</evidence>
<dbReference type="AlphaFoldDB" id="A0A813MTK5"/>
<keyword evidence="8 13" id="KW-0401">Integrin</keyword>
<dbReference type="Proteomes" id="UP000663860">
    <property type="component" value="Unassembled WGS sequence"/>
</dbReference>
<feature type="domain" description="Integrin alpha second immunoglobulin-like" evidence="15">
    <location>
        <begin position="615"/>
        <end position="741"/>
    </location>
</feature>
<keyword evidence="3" id="KW-0812">Transmembrane</keyword>
<evidence type="ECO:0000256" key="6">
    <source>
        <dbReference type="ARBA" id="ARBA00022889"/>
    </source>
</evidence>
<keyword evidence="10 13" id="KW-0675">Receptor</keyword>
<dbReference type="PRINTS" id="PR01185">
    <property type="entry name" value="INTEGRINA"/>
</dbReference>
<dbReference type="GO" id="GO:0008305">
    <property type="term" value="C:integrin complex"/>
    <property type="evidence" value="ECO:0007669"/>
    <property type="project" value="InterPro"/>
</dbReference>
<evidence type="ECO:0000313" key="18">
    <source>
        <dbReference type="EMBL" id="CAF3662945.1"/>
    </source>
</evidence>
<dbReference type="GO" id="GO:0009897">
    <property type="term" value="C:external side of plasma membrane"/>
    <property type="evidence" value="ECO:0007669"/>
    <property type="project" value="TreeGrafter"/>
</dbReference>
<keyword evidence="9" id="KW-0472">Membrane</keyword>
<protein>
    <recommendedName>
        <fullName evidence="20">Integrin alpha-2 domain-containing protein</fullName>
    </recommendedName>
</protein>
<dbReference type="InterPro" id="IPR013649">
    <property type="entry name" value="Integrin_alpha_Ig-like_1"/>
</dbReference>
<dbReference type="InterPro" id="IPR028994">
    <property type="entry name" value="Integrin_alpha_N"/>
</dbReference>
<evidence type="ECO:0000256" key="4">
    <source>
        <dbReference type="ARBA" id="ARBA00022729"/>
    </source>
</evidence>
<dbReference type="Pfam" id="PF08441">
    <property type="entry name" value="Integrin_A_Ig_1"/>
    <property type="match status" value="1"/>
</dbReference>
<dbReference type="GO" id="GO:0007229">
    <property type="term" value="P:integrin-mediated signaling pathway"/>
    <property type="evidence" value="ECO:0007669"/>
    <property type="project" value="UniProtKB-KW"/>
</dbReference>
<keyword evidence="6 13" id="KW-0130">Cell adhesion</keyword>
<evidence type="ECO:0000256" key="10">
    <source>
        <dbReference type="ARBA" id="ARBA00023170"/>
    </source>
</evidence>
<feature type="signal peptide" evidence="13">
    <location>
        <begin position="1"/>
        <end position="17"/>
    </location>
</feature>
<dbReference type="EMBL" id="CAJOBB010000367">
    <property type="protein sequence ID" value="CAF3662945.1"/>
    <property type="molecule type" value="Genomic_DNA"/>
</dbReference>
<name>A0A813MTK5_9BILA</name>
<evidence type="ECO:0000256" key="7">
    <source>
        <dbReference type="ARBA" id="ARBA00022989"/>
    </source>
</evidence>
<keyword evidence="4 13" id="KW-0732">Signal</keyword>